<comment type="caution">
    <text evidence="10">The sequence shown here is derived from an EMBL/GenBank/DDBJ whole genome shotgun (WGS) entry which is preliminary data.</text>
</comment>
<dbReference type="GO" id="GO:0016117">
    <property type="term" value="P:carotenoid biosynthetic process"/>
    <property type="evidence" value="ECO:0007669"/>
    <property type="project" value="UniProtKB-KW"/>
</dbReference>
<reference evidence="10 11" key="1">
    <citation type="submission" date="2019-04" db="EMBL/GenBank/DDBJ databases">
        <authorList>
            <person name="Jiang L."/>
        </authorList>
    </citation>
    <scope>NUCLEOTIDE SEQUENCE [LARGE SCALE GENOMIC DNA]</scope>
    <source>
        <strain evidence="10 11">YIM 131861</strain>
    </source>
</reference>
<sequence>MSYPVLNLVILAPVVAIAVIALVRRPRMLAPIGLTVLCTVILTAVFDNIMIANGIVAYDLAGRSGWGVGLAPVEDFAYPLAAALLLPSLWALVGGPSDEQAADDASSLGTARSEEKADAAD</sequence>
<feature type="region of interest" description="Disordered" evidence="8">
    <location>
        <begin position="97"/>
        <end position="121"/>
    </location>
</feature>
<dbReference type="GO" id="GO:0045436">
    <property type="term" value="F:lycopene beta cyclase activity"/>
    <property type="evidence" value="ECO:0007669"/>
    <property type="project" value="UniProtKB-ARBA"/>
</dbReference>
<accession>A0A4S4FZ04</accession>
<keyword evidence="4" id="KW-0125">Carotenoid biosynthesis</keyword>
<keyword evidence="11" id="KW-1185">Reference proteome</keyword>
<evidence type="ECO:0000256" key="5">
    <source>
        <dbReference type="ARBA" id="ARBA00022989"/>
    </source>
</evidence>
<dbReference type="InterPro" id="IPR017825">
    <property type="entry name" value="Lycopene_cyclase_dom"/>
</dbReference>
<proteinExistence type="predicted"/>
<evidence type="ECO:0000256" key="7">
    <source>
        <dbReference type="ARBA" id="ARBA00023235"/>
    </source>
</evidence>
<dbReference type="NCBIfam" id="TIGR03462">
    <property type="entry name" value="CarR_dom_SF"/>
    <property type="match status" value="1"/>
</dbReference>
<comment type="pathway">
    <text evidence="2">Carotenoid biosynthesis.</text>
</comment>
<evidence type="ECO:0000256" key="3">
    <source>
        <dbReference type="ARBA" id="ARBA00022692"/>
    </source>
</evidence>
<evidence type="ECO:0000313" key="11">
    <source>
        <dbReference type="Proteomes" id="UP000307380"/>
    </source>
</evidence>
<evidence type="ECO:0000313" key="10">
    <source>
        <dbReference type="EMBL" id="THG35422.1"/>
    </source>
</evidence>
<feature type="compositionally biased region" description="Basic and acidic residues" evidence="8">
    <location>
        <begin position="112"/>
        <end position="121"/>
    </location>
</feature>
<evidence type="ECO:0000256" key="4">
    <source>
        <dbReference type="ARBA" id="ARBA00022746"/>
    </source>
</evidence>
<gene>
    <name evidence="10" type="ORF">E6C70_05080</name>
</gene>
<dbReference type="GO" id="GO:0016020">
    <property type="term" value="C:membrane"/>
    <property type="evidence" value="ECO:0007669"/>
    <property type="project" value="UniProtKB-SubCell"/>
</dbReference>
<keyword evidence="6 9" id="KW-0472">Membrane</keyword>
<evidence type="ECO:0000256" key="2">
    <source>
        <dbReference type="ARBA" id="ARBA00004829"/>
    </source>
</evidence>
<organism evidence="10 11">
    <name type="scientific">Orlajensenia flava</name>
    <dbReference type="NCBI Taxonomy" id="2565934"/>
    <lineage>
        <taxon>Bacteria</taxon>
        <taxon>Bacillati</taxon>
        <taxon>Actinomycetota</taxon>
        <taxon>Actinomycetes</taxon>
        <taxon>Micrococcales</taxon>
        <taxon>Microbacteriaceae</taxon>
        <taxon>Orlajensenia</taxon>
    </lineage>
</organism>
<keyword evidence="7" id="KW-0413">Isomerase</keyword>
<feature type="transmembrane region" description="Helical" evidence="9">
    <location>
        <begin position="35"/>
        <end position="56"/>
    </location>
</feature>
<keyword evidence="5 9" id="KW-1133">Transmembrane helix</keyword>
<keyword evidence="3 9" id="KW-0812">Transmembrane</keyword>
<dbReference type="AlphaFoldDB" id="A0A4S4FZ04"/>
<evidence type="ECO:0000256" key="1">
    <source>
        <dbReference type="ARBA" id="ARBA00004141"/>
    </source>
</evidence>
<evidence type="ECO:0000256" key="9">
    <source>
        <dbReference type="SAM" id="Phobius"/>
    </source>
</evidence>
<evidence type="ECO:0000256" key="6">
    <source>
        <dbReference type="ARBA" id="ARBA00023136"/>
    </source>
</evidence>
<comment type="subcellular location">
    <subcellularLocation>
        <location evidence="1">Membrane</location>
        <topology evidence="1">Multi-pass membrane protein</topology>
    </subcellularLocation>
</comment>
<protein>
    <submittedName>
        <fullName evidence="10">Lycopene cyclase domain-containing protein</fullName>
    </submittedName>
</protein>
<dbReference type="OrthoDB" id="4411839at2"/>
<dbReference type="EMBL" id="SSSN01000003">
    <property type="protein sequence ID" value="THG35422.1"/>
    <property type="molecule type" value="Genomic_DNA"/>
</dbReference>
<name>A0A4S4FZ04_9MICO</name>
<dbReference type="RefSeq" id="WP_136422823.1">
    <property type="nucleotide sequence ID" value="NZ_SSSN01000003.1"/>
</dbReference>
<dbReference type="GO" id="GO:0016872">
    <property type="term" value="F:intramolecular lyase activity"/>
    <property type="evidence" value="ECO:0007669"/>
    <property type="project" value="InterPro"/>
</dbReference>
<dbReference type="Proteomes" id="UP000307380">
    <property type="component" value="Unassembled WGS sequence"/>
</dbReference>
<evidence type="ECO:0000256" key="8">
    <source>
        <dbReference type="SAM" id="MobiDB-lite"/>
    </source>
</evidence>
<feature type="transmembrane region" description="Helical" evidence="9">
    <location>
        <begin position="6"/>
        <end position="23"/>
    </location>
</feature>